<accession>A0A4Y6Q2P0</accession>
<keyword evidence="7" id="KW-1185">Reference proteome</keyword>
<evidence type="ECO:0000256" key="5">
    <source>
        <dbReference type="ARBA" id="ARBA00023180"/>
    </source>
</evidence>
<evidence type="ECO:0000313" key="7">
    <source>
        <dbReference type="Proteomes" id="UP000315995"/>
    </source>
</evidence>
<keyword evidence="3" id="KW-0964">Secreted</keyword>
<organism evidence="6 7">
    <name type="scientific">Persicimonas caeni</name>
    <dbReference type="NCBI Taxonomy" id="2292766"/>
    <lineage>
        <taxon>Bacteria</taxon>
        <taxon>Deltaproteobacteria</taxon>
        <taxon>Bradymonadales</taxon>
        <taxon>Bradymonadaceae</taxon>
        <taxon>Persicimonas</taxon>
    </lineage>
</organism>
<reference evidence="6 7" key="1">
    <citation type="submission" date="2019-06" db="EMBL/GenBank/DDBJ databases">
        <title>Persicimonas caeni gen. nov., sp. nov., a predatory bacterium isolated from solar saltern.</title>
        <authorList>
            <person name="Wang S."/>
        </authorList>
    </citation>
    <scope>NUCLEOTIDE SEQUENCE [LARGE SCALE GENOMIC DNA]</scope>
    <source>
        <strain evidence="6 7">YN101</strain>
    </source>
</reference>
<proteinExistence type="predicted"/>
<dbReference type="OrthoDB" id="5494802at2"/>
<evidence type="ECO:0000256" key="4">
    <source>
        <dbReference type="ARBA" id="ARBA00022729"/>
    </source>
</evidence>
<dbReference type="EMBL" id="CP041186">
    <property type="protein sequence ID" value="QDG54802.1"/>
    <property type="molecule type" value="Genomic_DNA"/>
</dbReference>
<dbReference type="PANTHER" id="PTHR31018">
    <property type="entry name" value="SPORULATION-SPECIFIC PROTEIN-RELATED"/>
    <property type="match status" value="1"/>
</dbReference>
<accession>A0A5B8YHA7</accession>
<dbReference type="RefSeq" id="WP_141201243.1">
    <property type="nucleotide sequence ID" value="NZ_CP041186.1"/>
</dbReference>
<dbReference type="PANTHER" id="PTHR31018:SF3">
    <property type="entry name" value="RECEPTOR PROTEIN-TYROSINE KINASE"/>
    <property type="match status" value="1"/>
</dbReference>
<dbReference type="Gene3D" id="3.80.20.20">
    <property type="entry name" value="Receptor L-domain"/>
    <property type="match status" value="1"/>
</dbReference>
<dbReference type="GO" id="GO:0030313">
    <property type="term" value="C:cell envelope"/>
    <property type="evidence" value="ECO:0007669"/>
    <property type="project" value="UniProtKB-SubCell"/>
</dbReference>
<gene>
    <name evidence="6" type="ORF">FIV42_29865</name>
</gene>
<dbReference type="InterPro" id="IPR036941">
    <property type="entry name" value="Rcpt_L-dom_sf"/>
</dbReference>
<dbReference type="AlphaFoldDB" id="A0A4Y6Q2P0"/>
<protein>
    <recommendedName>
        <fullName evidence="8">Leucine-rich repeat domain-containing protein</fullName>
    </recommendedName>
</protein>
<keyword evidence="5" id="KW-0325">Glycoprotein</keyword>
<keyword evidence="2" id="KW-0134">Cell wall</keyword>
<dbReference type="SUPFAM" id="SSF52058">
    <property type="entry name" value="L domain-like"/>
    <property type="match status" value="1"/>
</dbReference>
<evidence type="ECO:0000256" key="1">
    <source>
        <dbReference type="ARBA" id="ARBA00004191"/>
    </source>
</evidence>
<dbReference type="InterPro" id="IPR051648">
    <property type="entry name" value="CWI-Assembly_Regulator"/>
</dbReference>
<evidence type="ECO:0000256" key="2">
    <source>
        <dbReference type="ARBA" id="ARBA00022512"/>
    </source>
</evidence>
<comment type="subcellular location">
    <subcellularLocation>
        <location evidence="1">Secreted</location>
        <location evidence="1">Cell wall</location>
    </subcellularLocation>
</comment>
<evidence type="ECO:0008006" key="8">
    <source>
        <dbReference type="Google" id="ProtNLM"/>
    </source>
</evidence>
<dbReference type="Proteomes" id="UP000315995">
    <property type="component" value="Chromosome"/>
</dbReference>
<evidence type="ECO:0000313" key="6">
    <source>
        <dbReference type="EMBL" id="QDG54802.1"/>
    </source>
</evidence>
<name>A0A4Y6Q2P0_PERCE</name>
<evidence type="ECO:0000256" key="3">
    <source>
        <dbReference type="ARBA" id="ARBA00022525"/>
    </source>
</evidence>
<sequence length="239" mass="25610">MTILLFTILVGIASGCGGEENGGEVETTSWSSIDCPRLQLDTFDDCTYEEQNGLFLDDRDSVEAFCESTCDKLGTGVSLTGPFAAGDDIRPKDLAVLKGLKAVNSIDLDDANTLESLHGLESLERINDVFYIRYCDSLTSIEALSSLREIGSNMELIDSDNLQSLAGLESLKKISAMILEYNDELRSIEALSGLEELSGLGVEDNPKLPRCQAEALADKHGLSGDDVAIANNGSGTCDN</sequence>
<keyword evidence="4" id="KW-0732">Signal</keyword>